<proteinExistence type="inferred from homology"/>
<feature type="transmembrane region" description="Helical" evidence="2">
    <location>
        <begin position="65"/>
        <end position="84"/>
    </location>
</feature>
<comment type="similarity">
    <text evidence="1">Belongs to the EamA transporter family.</text>
</comment>
<accession>A0ABU5CNN6</accession>
<reference evidence="4 5" key="1">
    <citation type="submission" date="2023-10" db="EMBL/GenBank/DDBJ databases">
        <title>Virgibacillus soli CC-YMP-6 genome.</title>
        <authorList>
            <person name="Miliotis G."/>
            <person name="Sengupta P."/>
            <person name="Hameed A."/>
            <person name="Chuvochina M."/>
            <person name="Mcdonagh F."/>
            <person name="Simpson A.C."/>
            <person name="Singh N.K."/>
            <person name="Rekha P.D."/>
            <person name="Raman K."/>
            <person name="Hugenholtz P."/>
            <person name="Venkateswaran K."/>
        </authorList>
    </citation>
    <scope>NUCLEOTIDE SEQUENCE [LARGE SCALE GENOMIC DNA]</scope>
    <source>
        <strain evidence="4 5">CC-YMP-6</strain>
    </source>
</reference>
<dbReference type="Proteomes" id="UP001275315">
    <property type="component" value="Unassembled WGS sequence"/>
</dbReference>
<dbReference type="RefSeq" id="WP_320378737.1">
    <property type="nucleotide sequence ID" value="NZ_JAWDIQ010000001.1"/>
</dbReference>
<name>A0ABU5CNN6_9BACI</name>
<evidence type="ECO:0000256" key="1">
    <source>
        <dbReference type="ARBA" id="ARBA00007362"/>
    </source>
</evidence>
<evidence type="ECO:0000256" key="2">
    <source>
        <dbReference type="SAM" id="Phobius"/>
    </source>
</evidence>
<keyword evidence="2" id="KW-1133">Transmembrane helix</keyword>
<evidence type="ECO:0000313" key="5">
    <source>
        <dbReference type="Proteomes" id="UP001275315"/>
    </source>
</evidence>
<feature type="domain" description="EamA" evidence="3">
    <location>
        <begin position="2"/>
        <end position="125"/>
    </location>
</feature>
<dbReference type="EMBL" id="JAWDIQ010000001">
    <property type="protein sequence ID" value="MDY0407968.1"/>
    <property type="molecule type" value="Genomic_DNA"/>
</dbReference>
<gene>
    <name evidence="4" type="ORF">RWD45_04265</name>
</gene>
<keyword evidence="2" id="KW-0812">Transmembrane</keyword>
<sequence length="139" mass="15719">MWFIFSLLTAFAWGAANLFYKKGSNIEDRYSHLKIVVMVGFVMGIHAVAYIMVTGVNFEPFDMIRYLPVSSMYILSMTIGYIGLRYIELSIVAPVQNSSGAVTAILLFIFFPRELSMFDIVGVIAVSRCYWTCNLRKTG</sequence>
<evidence type="ECO:0000259" key="3">
    <source>
        <dbReference type="Pfam" id="PF00892"/>
    </source>
</evidence>
<keyword evidence="5" id="KW-1185">Reference proteome</keyword>
<dbReference type="InterPro" id="IPR000620">
    <property type="entry name" value="EamA_dom"/>
</dbReference>
<keyword evidence="2" id="KW-0472">Membrane</keyword>
<evidence type="ECO:0000313" key="4">
    <source>
        <dbReference type="EMBL" id="MDY0407968.1"/>
    </source>
</evidence>
<feature type="transmembrane region" description="Helical" evidence="2">
    <location>
        <begin position="34"/>
        <end position="53"/>
    </location>
</feature>
<comment type="caution">
    <text evidence="4">The sequence shown here is derived from an EMBL/GenBank/DDBJ whole genome shotgun (WGS) entry which is preliminary data.</text>
</comment>
<dbReference type="Pfam" id="PF00892">
    <property type="entry name" value="EamA"/>
    <property type="match status" value="1"/>
</dbReference>
<protein>
    <submittedName>
        <fullName evidence="4">EamA family transporter</fullName>
    </submittedName>
</protein>
<organism evidence="4 5">
    <name type="scientific">Paracerasibacillus soli</name>
    <dbReference type="NCBI Taxonomy" id="480284"/>
    <lineage>
        <taxon>Bacteria</taxon>
        <taxon>Bacillati</taxon>
        <taxon>Bacillota</taxon>
        <taxon>Bacilli</taxon>
        <taxon>Bacillales</taxon>
        <taxon>Bacillaceae</taxon>
        <taxon>Paracerasibacillus</taxon>
    </lineage>
</organism>